<dbReference type="EMBL" id="JAODUO010000053">
    <property type="protein sequence ID" value="KAK2191406.1"/>
    <property type="molecule type" value="Genomic_DNA"/>
</dbReference>
<organism evidence="1 2">
    <name type="scientific">Ridgeia piscesae</name>
    <name type="common">Tubeworm</name>
    <dbReference type="NCBI Taxonomy" id="27915"/>
    <lineage>
        <taxon>Eukaryota</taxon>
        <taxon>Metazoa</taxon>
        <taxon>Spiralia</taxon>
        <taxon>Lophotrochozoa</taxon>
        <taxon>Annelida</taxon>
        <taxon>Polychaeta</taxon>
        <taxon>Sedentaria</taxon>
        <taxon>Canalipalpata</taxon>
        <taxon>Sabellida</taxon>
        <taxon>Siboglinidae</taxon>
        <taxon>Ridgeia</taxon>
    </lineage>
</organism>
<gene>
    <name evidence="1" type="ORF">NP493_53g09025</name>
</gene>
<evidence type="ECO:0000313" key="1">
    <source>
        <dbReference type="EMBL" id="KAK2191406.1"/>
    </source>
</evidence>
<evidence type="ECO:0000313" key="2">
    <source>
        <dbReference type="Proteomes" id="UP001209878"/>
    </source>
</evidence>
<proteinExistence type="predicted"/>
<comment type="caution">
    <text evidence="1">The sequence shown here is derived from an EMBL/GenBank/DDBJ whole genome shotgun (WGS) entry which is preliminary data.</text>
</comment>
<protein>
    <submittedName>
        <fullName evidence="1">Uncharacterized protein</fullName>
    </submittedName>
</protein>
<dbReference type="Proteomes" id="UP001209878">
    <property type="component" value="Unassembled WGS sequence"/>
</dbReference>
<accession>A0AAD9PBC6</accession>
<keyword evidence="2" id="KW-1185">Reference proteome</keyword>
<dbReference type="AlphaFoldDB" id="A0AAD9PBC6"/>
<name>A0AAD9PBC6_RIDPI</name>
<sequence>MAGFMLSGSGIRVFVLGNMGLGWGGWEKVQINDGEGGGVVWMGCGGGRGGGVYCLLEVPEGCNCQVNVLQCTLKGVETVVGKYTRRKSVPLGYCGKNCICSSCGRLIFVCICVGGWILFGCVRA</sequence>
<reference evidence="1" key="1">
    <citation type="journal article" date="2023" name="Mol. Biol. Evol.">
        <title>Third-Generation Sequencing Reveals the Adaptive Role of the Epigenome in Three Deep-Sea Polychaetes.</title>
        <authorList>
            <person name="Perez M."/>
            <person name="Aroh O."/>
            <person name="Sun Y."/>
            <person name="Lan Y."/>
            <person name="Juniper S.K."/>
            <person name="Young C.R."/>
            <person name="Angers B."/>
            <person name="Qian P.Y."/>
        </authorList>
    </citation>
    <scope>NUCLEOTIDE SEQUENCE</scope>
    <source>
        <strain evidence="1">R07B-5</strain>
    </source>
</reference>